<keyword evidence="3" id="KW-1185">Reference proteome</keyword>
<reference evidence="2" key="1">
    <citation type="submission" date="2020-12" db="EMBL/GenBank/DDBJ databases">
        <authorList>
            <person name="Iha C."/>
        </authorList>
    </citation>
    <scope>NUCLEOTIDE SEQUENCE</scope>
</reference>
<keyword evidence="1" id="KW-0732">Signal</keyword>
<organism evidence="2 3">
    <name type="scientific">Ostreobium quekettii</name>
    <dbReference type="NCBI Taxonomy" id="121088"/>
    <lineage>
        <taxon>Eukaryota</taxon>
        <taxon>Viridiplantae</taxon>
        <taxon>Chlorophyta</taxon>
        <taxon>core chlorophytes</taxon>
        <taxon>Ulvophyceae</taxon>
        <taxon>TCBD clade</taxon>
        <taxon>Bryopsidales</taxon>
        <taxon>Ostreobineae</taxon>
        <taxon>Ostreobiaceae</taxon>
        <taxon>Ostreobium</taxon>
    </lineage>
</organism>
<evidence type="ECO:0000313" key="3">
    <source>
        <dbReference type="Proteomes" id="UP000708148"/>
    </source>
</evidence>
<feature type="signal peptide" evidence="1">
    <location>
        <begin position="1"/>
        <end position="18"/>
    </location>
</feature>
<gene>
    <name evidence="2" type="ORF">OSTQU699_LOCUS1552</name>
</gene>
<name>A0A8S1IYF0_9CHLO</name>
<accession>A0A8S1IYF0</accession>
<dbReference type="EMBL" id="CAJHUC010000443">
    <property type="protein sequence ID" value="CAD7696191.1"/>
    <property type="molecule type" value="Genomic_DNA"/>
</dbReference>
<protein>
    <submittedName>
        <fullName evidence="2">Uncharacterized protein</fullName>
    </submittedName>
</protein>
<evidence type="ECO:0000256" key="1">
    <source>
        <dbReference type="SAM" id="SignalP"/>
    </source>
</evidence>
<sequence length="133" mass="15558">MWWALHGWKARLLAKGAATNTATACRCLKCFVLLCGLKKNKGVHAIVHIPIWLFSVLCNKRYMGTDEWLRPDQRVYPDDKRVGLWQFPDFLIFWTETSILLEATDMEKYAENARQYYYTGRRNFGYEIVSSIG</sequence>
<comment type="caution">
    <text evidence="2">The sequence shown here is derived from an EMBL/GenBank/DDBJ whole genome shotgun (WGS) entry which is preliminary data.</text>
</comment>
<dbReference type="AlphaFoldDB" id="A0A8S1IYF0"/>
<proteinExistence type="predicted"/>
<feature type="chain" id="PRO_5035949593" evidence="1">
    <location>
        <begin position="19"/>
        <end position="133"/>
    </location>
</feature>
<evidence type="ECO:0000313" key="2">
    <source>
        <dbReference type="EMBL" id="CAD7696191.1"/>
    </source>
</evidence>
<dbReference type="Proteomes" id="UP000708148">
    <property type="component" value="Unassembled WGS sequence"/>
</dbReference>